<dbReference type="InterPro" id="IPR009088">
    <property type="entry name" value="TFIIA_b-brl"/>
</dbReference>
<dbReference type="SMART" id="SM01371">
    <property type="entry name" value="TFIIA"/>
    <property type="match status" value="1"/>
</dbReference>
<dbReference type="PANTHER" id="PTHR12694:SF8">
    <property type="entry name" value="TRANSCRIPTION INITIATION FACTOR IIA SUBUNIT 1"/>
    <property type="match status" value="1"/>
</dbReference>
<evidence type="ECO:0000256" key="3">
    <source>
        <dbReference type="ARBA" id="ARBA00023163"/>
    </source>
</evidence>
<dbReference type="Gene3D" id="2.30.18.10">
    <property type="entry name" value="Transcription factor IIA (TFIIA), beta-barrel domain"/>
    <property type="match status" value="1"/>
</dbReference>
<evidence type="ECO:0000256" key="6">
    <source>
        <dbReference type="SAM" id="MobiDB-lite"/>
    </source>
</evidence>
<feature type="compositionally biased region" description="Polar residues" evidence="6">
    <location>
        <begin position="157"/>
        <end position="166"/>
    </location>
</feature>
<dbReference type="GO" id="GO:0005672">
    <property type="term" value="C:transcription factor TFIIA complex"/>
    <property type="evidence" value="ECO:0007669"/>
    <property type="project" value="InterPro"/>
</dbReference>
<comment type="similarity">
    <text evidence="2">Belongs to the TFIIA subunit 1 family.</text>
</comment>
<reference evidence="7 8" key="1">
    <citation type="journal article" date="2016" name="Mol. Biol. Evol.">
        <title>Genome-Wide Survey of Gut Fungi (Harpellales) Reveals the First Horizontally Transferred Ubiquitin Gene from a Mosquito Host.</title>
        <authorList>
            <person name="Wang Y."/>
            <person name="White M.M."/>
            <person name="Kvist S."/>
            <person name="Moncalvo J.M."/>
        </authorList>
    </citation>
    <scope>NUCLEOTIDE SEQUENCE [LARGE SCALE GENOMIC DNA]</scope>
    <source>
        <strain evidence="7 8">ALG-7-W6</strain>
    </source>
</reference>
<name>A0A1R0GNE4_9FUNG</name>
<dbReference type="GO" id="GO:0006367">
    <property type="term" value="P:transcription initiation at RNA polymerase II promoter"/>
    <property type="evidence" value="ECO:0007669"/>
    <property type="project" value="InterPro"/>
</dbReference>
<keyword evidence="7" id="KW-0648">Protein biosynthesis</keyword>
<feature type="region of interest" description="Disordered" evidence="6">
    <location>
        <begin position="120"/>
        <end position="198"/>
    </location>
</feature>
<feature type="compositionally biased region" description="Acidic residues" evidence="6">
    <location>
        <begin position="143"/>
        <end position="156"/>
    </location>
</feature>
<feature type="compositionally biased region" description="Polar residues" evidence="6">
    <location>
        <begin position="120"/>
        <end position="138"/>
    </location>
</feature>
<comment type="caution">
    <text evidence="7">The sequence shown here is derived from an EMBL/GenBank/DDBJ whole genome shotgun (WGS) entry which is preliminary data.</text>
</comment>
<dbReference type="CDD" id="cd07976">
    <property type="entry name" value="TFIIA_alpha_beta_like"/>
    <property type="match status" value="2"/>
</dbReference>
<evidence type="ECO:0000313" key="7">
    <source>
        <dbReference type="EMBL" id="OLY78398.1"/>
    </source>
</evidence>
<dbReference type="Proteomes" id="UP000187455">
    <property type="component" value="Unassembled WGS sequence"/>
</dbReference>
<dbReference type="PANTHER" id="PTHR12694">
    <property type="entry name" value="TRANSCRIPTION INITIATION FACTOR IIA SUBUNIT 1"/>
    <property type="match status" value="1"/>
</dbReference>
<dbReference type="Pfam" id="PF03153">
    <property type="entry name" value="TFIIA"/>
    <property type="match status" value="1"/>
</dbReference>
<evidence type="ECO:0000256" key="1">
    <source>
        <dbReference type="ARBA" id="ARBA00004123"/>
    </source>
</evidence>
<evidence type="ECO:0000256" key="5">
    <source>
        <dbReference type="ARBA" id="ARBA00074154"/>
    </source>
</evidence>
<accession>A0A1R0GNE4</accession>
<feature type="compositionally biased region" description="Basic and acidic residues" evidence="6">
    <location>
        <begin position="64"/>
        <end position="81"/>
    </location>
</feature>
<sequence length="354" mass="39352">MSSSIVASIYQQVIDDVVRSVQRDFDDSGVDISVLQELQRLWETKIIQSRVTSYPPDAPEADAYDEKDQDDSRAFDDKKDESEEELDSNVEMTLNRFSAPDSRFSGKSAASLASIINSPSVRAPDSTVSASDLGQNARHNVDLDDDYDNYDQESSDGDGTQDQPLSNRPPIHFPANGNLPNLADDRGLVDSDSKISSPHLKNLLNHSKNATSGETEYLKQDNSYSNIGDLPYFSQNDGANDVLLSWKKVSADFRSKMAANQDTLGPDESTFKIPQLDGDSSSSHQDGEEINSDLDDSDDEEVENGGEITEHMVLCQYDKVSRTKNKWKCVLKDGIMLINGKNYLFHRANGDFEW</sequence>
<keyword evidence="7" id="KW-0396">Initiation factor</keyword>
<evidence type="ECO:0000256" key="4">
    <source>
        <dbReference type="ARBA" id="ARBA00023242"/>
    </source>
</evidence>
<evidence type="ECO:0000256" key="2">
    <source>
        <dbReference type="ARBA" id="ARBA00010059"/>
    </source>
</evidence>
<feature type="compositionally biased region" description="Acidic residues" evidence="6">
    <location>
        <begin position="288"/>
        <end position="304"/>
    </location>
</feature>
<feature type="region of interest" description="Disordered" evidence="6">
    <location>
        <begin position="260"/>
        <end position="307"/>
    </location>
</feature>
<dbReference type="InterPro" id="IPR004855">
    <property type="entry name" value="TFIIA_asu/bsu"/>
</dbReference>
<dbReference type="AlphaFoldDB" id="A0A1R0GNE4"/>
<keyword evidence="8" id="KW-1185">Reference proteome</keyword>
<dbReference type="STRING" id="133383.A0A1R0GNE4"/>
<keyword evidence="3" id="KW-0804">Transcription</keyword>
<proteinExistence type="inferred from homology"/>
<keyword evidence="4" id="KW-0539">Nucleus</keyword>
<dbReference type="EMBL" id="LSSL01006530">
    <property type="protein sequence ID" value="OLY78398.1"/>
    <property type="molecule type" value="Genomic_DNA"/>
</dbReference>
<evidence type="ECO:0000313" key="8">
    <source>
        <dbReference type="Proteomes" id="UP000187455"/>
    </source>
</evidence>
<comment type="subcellular location">
    <subcellularLocation>
        <location evidence="1">Nucleus</location>
    </subcellularLocation>
</comment>
<dbReference type="GO" id="GO:0003743">
    <property type="term" value="F:translation initiation factor activity"/>
    <property type="evidence" value="ECO:0007669"/>
    <property type="project" value="UniProtKB-KW"/>
</dbReference>
<feature type="compositionally biased region" description="Basic and acidic residues" evidence="6">
    <location>
        <begin position="183"/>
        <end position="193"/>
    </location>
</feature>
<dbReference type="FunFam" id="1.10.287.100:FF:000001">
    <property type="entry name" value="Transcription initiation factor IIA subunit"/>
    <property type="match status" value="1"/>
</dbReference>
<feature type="region of interest" description="Disordered" evidence="6">
    <location>
        <begin position="52"/>
        <end position="89"/>
    </location>
</feature>
<gene>
    <name evidence="7" type="ORF">AYI68_g7555</name>
</gene>
<protein>
    <recommendedName>
        <fullName evidence="5">Transcription initiation factor IIA large subunit</fullName>
    </recommendedName>
</protein>
<dbReference type="Gene3D" id="1.10.287.100">
    <property type="match status" value="1"/>
</dbReference>
<dbReference type="SUPFAM" id="SSF47396">
    <property type="entry name" value="Transcription factor IIA (TFIIA), alpha-helical domain"/>
    <property type="match status" value="1"/>
</dbReference>
<dbReference type="SUPFAM" id="SSF50784">
    <property type="entry name" value="Transcription factor IIA (TFIIA), beta-barrel domain"/>
    <property type="match status" value="1"/>
</dbReference>
<organism evidence="7 8">
    <name type="scientific">Smittium mucronatum</name>
    <dbReference type="NCBI Taxonomy" id="133383"/>
    <lineage>
        <taxon>Eukaryota</taxon>
        <taxon>Fungi</taxon>
        <taxon>Fungi incertae sedis</taxon>
        <taxon>Zoopagomycota</taxon>
        <taxon>Kickxellomycotina</taxon>
        <taxon>Harpellomycetes</taxon>
        <taxon>Harpellales</taxon>
        <taxon>Legeriomycetaceae</taxon>
        <taxon>Smittium</taxon>
    </lineage>
</organism>
<dbReference type="OrthoDB" id="6275927at2759"/>